<dbReference type="InterPro" id="IPR041698">
    <property type="entry name" value="Methyltransf_25"/>
</dbReference>
<dbReference type="RefSeq" id="WP_220780577.1">
    <property type="nucleotide sequence ID" value="NZ_BPEY01000020.1"/>
</dbReference>
<accession>A0ABQ4PA40</accession>
<dbReference type="Pfam" id="PF13649">
    <property type="entry name" value="Methyltransf_25"/>
    <property type="match status" value="1"/>
</dbReference>
<name>A0ABQ4PA40_9GAMM</name>
<dbReference type="PANTHER" id="PTHR43861">
    <property type="entry name" value="TRANS-ACONITATE 2-METHYLTRANSFERASE-RELATED"/>
    <property type="match status" value="1"/>
</dbReference>
<feature type="domain" description="Methyltransferase" evidence="3">
    <location>
        <begin position="46"/>
        <end position="138"/>
    </location>
</feature>
<sequence>MDYNQQSVNIFNRKAQRYQDKYMDLSSCIDTFSAFIAGLSKSKSRVLELGCGPGNISHYLLKQNPEFSILATDLAPNMLALAKQNNPSVEVMLLDCRELNCLQERFDGIMCGFCLPYLTQQQAFNLIRDAARRLLENGVLYISCMEGCELAPKIDVSDNSDKMYTYFHRGETLVSALKGAGFNLVDIQRKRQASPIGEVTELFITARLDKVIT</sequence>
<dbReference type="PANTHER" id="PTHR43861:SF1">
    <property type="entry name" value="TRANS-ACONITATE 2-METHYLTRANSFERASE"/>
    <property type="match status" value="1"/>
</dbReference>
<dbReference type="EMBL" id="BPEY01000020">
    <property type="protein sequence ID" value="GIU44308.1"/>
    <property type="molecule type" value="Genomic_DNA"/>
</dbReference>
<dbReference type="Proteomes" id="UP000887104">
    <property type="component" value="Unassembled WGS sequence"/>
</dbReference>
<evidence type="ECO:0000313" key="5">
    <source>
        <dbReference type="Proteomes" id="UP000887104"/>
    </source>
</evidence>
<dbReference type="CDD" id="cd02440">
    <property type="entry name" value="AdoMet_MTases"/>
    <property type="match status" value="1"/>
</dbReference>
<dbReference type="GO" id="GO:0032259">
    <property type="term" value="P:methylation"/>
    <property type="evidence" value="ECO:0007669"/>
    <property type="project" value="UniProtKB-KW"/>
</dbReference>
<evidence type="ECO:0000256" key="1">
    <source>
        <dbReference type="ARBA" id="ARBA00022603"/>
    </source>
</evidence>
<reference evidence="4" key="1">
    <citation type="submission" date="2021-05" db="EMBL/GenBank/DDBJ databases">
        <title>Molecular characterization for Shewanella algae harboring chromosomal blaOXA-55-like strains isolated from clinical and environment sample.</title>
        <authorList>
            <person name="Ohama Y."/>
            <person name="Aoki K."/>
            <person name="Harada S."/>
            <person name="Moriya K."/>
            <person name="Ishii Y."/>
            <person name="Tateda K."/>
        </authorList>
    </citation>
    <scope>NUCLEOTIDE SEQUENCE</scope>
    <source>
        <strain evidence="4">JCM 11563</strain>
    </source>
</reference>
<keyword evidence="1 4" id="KW-0489">Methyltransferase</keyword>
<organism evidence="4 5">
    <name type="scientific">Shewanella sairae</name>
    <dbReference type="NCBI Taxonomy" id="190310"/>
    <lineage>
        <taxon>Bacteria</taxon>
        <taxon>Pseudomonadati</taxon>
        <taxon>Pseudomonadota</taxon>
        <taxon>Gammaproteobacteria</taxon>
        <taxon>Alteromonadales</taxon>
        <taxon>Shewanellaceae</taxon>
        <taxon>Shewanella</taxon>
    </lineage>
</organism>
<dbReference type="InterPro" id="IPR029063">
    <property type="entry name" value="SAM-dependent_MTases_sf"/>
</dbReference>
<dbReference type="SUPFAM" id="SSF53335">
    <property type="entry name" value="S-adenosyl-L-methionine-dependent methyltransferases"/>
    <property type="match status" value="1"/>
</dbReference>
<dbReference type="GO" id="GO:0008168">
    <property type="term" value="F:methyltransferase activity"/>
    <property type="evidence" value="ECO:0007669"/>
    <property type="project" value="UniProtKB-KW"/>
</dbReference>
<keyword evidence="5" id="KW-1185">Reference proteome</keyword>
<evidence type="ECO:0000256" key="2">
    <source>
        <dbReference type="ARBA" id="ARBA00022679"/>
    </source>
</evidence>
<evidence type="ECO:0000313" key="4">
    <source>
        <dbReference type="EMBL" id="GIU44308.1"/>
    </source>
</evidence>
<keyword evidence="2" id="KW-0808">Transferase</keyword>
<evidence type="ECO:0000259" key="3">
    <source>
        <dbReference type="Pfam" id="PF13649"/>
    </source>
</evidence>
<protein>
    <submittedName>
        <fullName evidence="4">SAM-dependent methyltransferase</fullName>
    </submittedName>
</protein>
<gene>
    <name evidence="4" type="ORF">TUM4438_15210</name>
</gene>
<proteinExistence type="predicted"/>
<comment type="caution">
    <text evidence="4">The sequence shown here is derived from an EMBL/GenBank/DDBJ whole genome shotgun (WGS) entry which is preliminary data.</text>
</comment>
<dbReference type="Gene3D" id="3.40.50.150">
    <property type="entry name" value="Vaccinia Virus protein VP39"/>
    <property type="match status" value="1"/>
</dbReference>